<dbReference type="EMBL" id="DTGR01000030">
    <property type="protein sequence ID" value="HHS28467.1"/>
    <property type="molecule type" value="Genomic_DNA"/>
</dbReference>
<reference evidence="4" key="1">
    <citation type="journal article" date="2020" name="mSystems">
        <title>Genome- and Community-Level Interaction Insights into Carbon Utilization and Element Cycling Functions of Hydrothermarchaeota in Hydrothermal Sediment.</title>
        <authorList>
            <person name="Zhou Z."/>
            <person name="Liu Y."/>
            <person name="Xu W."/>
            <person name="Pan J."/>
            <person name="Luo Z.H."/>
            <person name="Li M."/>
        </authorList>
    </citation>
    <scope>NUCLEOTIDE SEQUENCE [LARGE SCALE GENOMIC DNA]</scope>
    <source>
        <strain evidence="4">SpSt-767</strain>
    </source>
</reference>
<dbReference type="InterPro" id="IPR011006">
    <property type="entry name" value="CheY-like_superfamily"/>
</dbReference>
<accession>A0A7V6A1G2</accession>
<dbReference type="PANTHER" id="PTHR44591">
    <property type="entry name" value="STRESS RESPONSE REGULATOR PROTEIN 1"/>
    <property type="match status" value="1"/>
</dbReference>
<comment type="caution">
    <text evidence="4">The sequence shown here is derived from an EMBL/GenBank/DDBJ whole genome shotgun (WGS) entry which is preliminary data.</text>
</comment>
<organism evidence="4">
    <name type="scientific">Desulfobacca acetoxidans</name>
    <dbReference type="NCBI Taxonomy" id="60893"/>
    <lineage>
        <taxon>Bacteria</taxon>
        <taxon>Pseudomonadati</taxon>
        <taxon>Thermodesulfobacteriota</taxon>
        <taxon>Desulfobaccia</taxon>
        <taxon>Desulfobaccales</taxon>
        <taxon>Desulfobaccaceae</taxon>
        <taxon>Desulfobacca</taxon>
    </lineage>
</organism>
<evidence type="ECO:0000256" key="1">
    <source>
        <dbReference type="ARBA" id="ARBA00022553"/>
    </source>
</evidence>
<gene>
    <name evidence="4" type="ORF">ENV52_02035</name>
</gene>
<protein>
    <submittedName>
        <fullName evidence="4">Response regulator</fullName>
    </submittedName>
</protein>
<dbReference type="SUPFAM" id="SSF52172">
    <property type="entry name" value="CheY-like"/>
    <property type="match status" value="1"/>
</dbReference>
<dbReference type="SMART" id="SM00448">
    <property type="entry name" value="REC"/>
    <property type="match status" value="1"/>
</dbReference>
<feature type="modified residue" description="4-aspartylphosphate" evidence="2">
    <location>
        <position position="52"/>
    </location>
</feature>
<name>A0A7V6A1G2_9BACT</name>
<dbReference type="Pfam" id="PF00072">
    <property type="entry name" value="Response_reg"/>
    <property type="match status" value="1"/>
</dbReference>
<dbReference type="AlphaFoldDB" id="A0A7V6A1G2"/>
<dbReference type="PANTHER" id="PTHR44591:SF3">
    <property type="entry name" value="RESPONSE REGULATORY DOMAIN-CONTAINING PROTEIN"/>
    <property type="match status" value="1"/>
</dbReference>
<keyword evidence="1 2" id="KW-0597">Phosphoprotein</keyword>
<dbReference type="GO" id="GO:0000160">
    <property type="term" value="P:phosphorelay signal transduction system"/>
    <property type="evidence" value="ECO:0007669"/>
    <property type="project" value="InterPro"/>
</dbReference>
<proteinExistence type="predicted"/>
<dbReference type="InterPro" id="IPR050595">
    <property type="entry name" value="Bact_response_regulator"/>
</dbReference>
<dbReference type="InterPro" id="IPR001789">
    <property type="entry name" value="Sig_transdc_resp-reg_receiver"/>
</dbReference>
<evidence type="ECO:0000259" key="3">
    <source>
        <dbReference type="PROSITE" id="PS50110"/>
    </source>
</evidence>
<dbReference type="Gene3D" id="3.40.50.2300">
    <property type="match status" value="1"/>
</dbReference>
<dbReference type="PROSITE" id="PS50110">
    <property type="entry name" value="RESPONSE_REGULATORY"/>
    <property type="match status" value="1"/>
</dbReference>
<evidence type="ECO:0000256" key="2">
    <source>
        <dbReference type="PROSITE-ProRule" id="PRU00169"/>
    </source>
</evidence>
<evidence type="ECO:0000313" key="4">
    <source>
        <dbReference type="EMBL" id="HHS28467.1"/>
    </source>
</evidence>
<feature type="domain" description="Response regulatory" evidence="3">
    <location>
        <begin position="3"/>
        <end position="117"/>
    </location>
</feature>
<sequence>MGRILVLDDVLDACVVIKRILERKGHEVTVFTNEEEALVFAGSHVPDVAILDIRLTKMSGVDVLEEIHKISPRTRVIMLTGYPTLETARQAQEFGAFDYCIKPIDKGELEEKVASALAAGPRPSQAL</sequence>
<dbReference type="CDD" id="cd00156">
    <property type="entry name" value="REC"/>
    <property type="match status" value="1"/>
</dbReference>